<keyword evidence="5" id="KW-1185">Reference proteome</keyword>
<comment type="similarity">
    <text evidence="1">Belongs to the DprA/Smf family.</text>
</comment>
<dbReference type="GO" id="GO:0009294">
    <property type="term" value="P:DNA-mediated transformation"/>
    <property type="evidence" value="ECO:0007669"/>
    <property type="project" value="InterPro"/>
</dbReference>
<evidence type="ECO:0000313" key="5">
    <source>
        <dbReference type="Proteomes" id="UP000515934"/>
    </source>
</evidence>
<dbReference type="InterPro" id="IPR003488">
    <property type="entry name" value="DprA"/>
</dbReference>
<dbReference type="SUPFAM" id="SSF102405">
    <property type="entry name" value="MCP/YpsA-like"/>
    <property type="match status" value="1"/>
</dbReference>
<dbReference type="EMBL" id="CP060716">
    <property type="protein sequence ID" value="QNN62023.1"/>
    <property type="molecule type" value="Genomic_DNA"/>
</dbReference>
<proteinExistence type="inferred from homology"/>
<protein>
    <submittedName>
        <fullName evidence="4">DNA-protecting protein DprA</fullName>
    </submittedName>
</protein>
<gene>
    <name evidence="4" type="ORF">H9L06_06780</name>
</gene>
<dbReference type="PANTHER" id="PTHR43022:SF1">
    <property type="entry name" value="PROTEIN SMF"/>
    <property type="match status" value="1"/>
</dbReference>
<evidence type="ECO:0000256" key="1">
    <source>
        <dbReference type="ARBA" id="ARBA00006525"/>
    </source>
</evidence>
<dbReference type="InterPro" id="IPR057666">
    <property type="entry name" value="DrpA_SLOG"/>
</dbReference>
<sequence>MPTLTALAKDERTARQLLAVIGSPGDISTGALLSQVGAVEAVALIERDIAVPGMDAVESAVWRDRMRPRAGVDHLAAQTLSSEDYRVLIPSDPDWPTGIADLGDRAPYALWARGRTDLLGNTLSRLVTVTGARAATAYGTHITEDLAGELARTGKTLVAGAAYGIEGSVHRAALAEGGNTIAVLASGIDRPYPAGHSELVASVARAGLVLSEAPPSVAPTRQRFLDRSRILAALSGATVVVEAGFRSGALHTAHEANALDRIVGALPGPITSAASSGTNHLLQDGGAEVIVRASDVVRALDTEDAPSRNSVRPGAYRSQSPTSRAL</sequence>
<name>A0A7G9S2E8_9MICO</name>
<organism evidence="4 5">
    <name type="scientific">Leucobacter denitrificans</name>
    <dbReference type="NCBI Taxonomy" id="683042"/>
    <lineage>
        <taxon>Bacteria</taxon>
        <taxon>Bacillati</taxon>
        <taxon>Actinomycetota</taxon>
        <taxon>Actinomycetes</taxon>
        <taxon>Micrococcales</taxon>
        <taxon>Microbacteriaceae</taxon>
        <taxon>Leucobacter</taxon>
    </lineage>
</organism>
<feature type="compositionally biased region" description="Polar residues" evidence="2">
    <location>
        <begin position="317"/>
        <end position="326"/>
    </location>
</feature>
<evidence type="ECO:0000259" key="3">
    <source>
        <dbReference type="Pfam" id="PF02481"/>
    </source>
</evidence>
<feature type="domain" description="Smf/DprA SLOG" evidence="3">
    <location>
        <begin position="87"/>
        <end position="300"/>
    </location>
</feature>
<reference evidence="4 5" key="1">
    <citation type="submission" date="2020-08" db="EMBL/GenBank/DDBJ databases">
        <title>Genome sequence of Leucobacter denitrificans KACC 14055T.</title>
        <authorList>
            <person name="Hyun D.-W."/>
            <person name="Bae J.-W."/>
        </authorList>
    </citation>
    <scope>NUCLEOTIDE SEQUENCE [LARGE SCALE GENOMIC DNA]</scope>
    <source>
        <strain evidence="4 5">KACC 14055</strain>
    </source>
</reference>
<dbReference type="Proteomes" id="UP000515934">
    <property type="component" value="Chromosome"/>
</dbReference>
<feature type="region of interest" description="Disordered" evidence="2">
    <location>
        <begin position="302"/>
        <end position="326"/>
    </location>
</feature>
<dbReference type="KEGG" id="ldn:H9L06_06780"/>
<accession>A0A7G9S2E8</accession>
<dbReference type="PANTHER" id="PTHR43022">
    <property type="entry name" value="PROTEIN SMF"/>
    <property type="match status" value="1"/>
</dbReference>
<dbReference type="Pfam" id="PF02481">
    <property type="entry name" value="DNA_processg_A"/>
    <property type="match status" value="1"/>
</dbReference>
<evidence type="ECO:0000256" key="2">
    <source>
        <dbReference type="SAM" id="MobiDB-lite"/>
    </source>
</evidence>
<dbReference type="AlphaFoldDB" id="A0A7G9S2E8"/>
<dbReference type="Gene3D" id="3.40.50.450">
    <property type="match status" value="1"/>
</dbReference>
<evidence type="ECO:0000313" key="4">
    <source>
        <dbReference type="EMBL" id="QNN62023.1"/>
    </source>
</evidence>
<dbReference type="RefSeq" id="WP_187554494.1">
    <property type="nucleotide sequence ID" value="NZ_CP060716.1"/>
</dbReference>